<evidence type="ECO:0000256" key="2">
    <source>
        <dbReference type="ARBA" id="ARBA00022692"/>
    </source>
</evidence>
<accession>A0A7C9M7I6</accession>
<feature type="transmembrane region" description="Helical" evidence="5">
    <location>
        <begin position="117"/>
        <end position="135"/>
    </location>
</feature>
<keyword evidence="2 5" id="KW-0812">Transmembrane</keyword>
<evidence type="ECO:0000259" key="6">
    <source>
        <dbReference type="PROSITE" id="PS50850"/>
    </source>
</evidence>
<evidence type="ECO:0000256" key="4">
    <source>
        <dbReference type="ARBA" id="ARBA00023136"/>
    </source>
</evidence>
<comment type="caution">
    <text evidence="7">The sequence shown here is derived from an EMBL/GenBank/DDBJ whole genome shotgun (WGS) entry which is preliminary data.</text>
</comment>
<sequence>MADSAAPRPGPLTADERWTLTVTVLGSSLAFLDGTVVNVALNAVQRDLDATASGVQWVVGAYALLLAALTLAGGALGDALGRRRVYGWGVSIFALASLACGLAPTLGALIAARAAQGVGAALLVPGSLAMIGAVFSEASRGRGVGLWSAASSVTTLLGPLVGGLLVDNVSWRWVFFINLPLAALTLLWLRRVPETRAPGAQPDWPGALAVTAGLGGLSAGLIRAGETGWDGLVWGLLVGAGLAFAAFIWREARTPWPMLPLALLQNRVFVGTNLLTLLLYGALGAVSLYLPMLLIGARGFSAAAAGAALLPLSLLLAGLSGPVGALADRHGPRLLLTLGPVLAGSGLALLGLGLGASWAAILPGAAVLGLGMALTVAPLSSAVMGSVPREQSGVASGVNNAVARAASLLAVAALGLLLVGSYRAALGPQLEAVGASVPVQRAVQAQATRLTEVRLPAGAPARAQAATDAAFADAFRTLALVGAALSVLGGVAGWVLVRPASGKTPAPGALA</sequence>
<dbReference type="InterPro" id="IPR011701">
    <property type="entry name" value="MFS"/>
</dbReference>
<feature type="transmembrane region" description="Helical" evidence="5">
    <location>
        <begin position="270"/>
        <end position="290"/>
    </location>
</feature>
<protein>
    <submittedName>
        <fullName evidence="7">MFS transporter</fullName>
    </submittedName>
</protein>
<dbReference type="Gene3D" id="1.20.1250.20">
    <property type="entry name" value="MFS general substrate transporter like domains"/>
    <property type="match status" value="1"/>
</dbReference>
<feature type="transmembrane region" description="Helical" evidence="5">
    <location>
        <begin position="144"/>
        <end position="165"/>
    </location>
</feature>
<dbReference type="PANTHER" id="PTHR42718:SF42">
    <property type="entry name" value="EXPORT PROTEIN"/>
    <property type="match status" value="1"/>
</dbReference>
<feature type="transmembrane region" description="Helical" evidence="5">
    <location>
        <begin position="478"/>
        <end position="497"/>
    </location>
</feature>
<dbReference type="EMBL" id="WQLB01000020">
    <property type="protein sequence ID" value="MVN87925.1"/>
    <property type="molecule type" value="Genomic_DNA"/>
</dbReference>
<comment type="subcellular location">
    <subcellularLocation>
        <location evidence="1">Membrane</location>
        <topology evidence="1">Multi-pass membrane protein</topology>
    </subcellularLocation>
</comment>
<name>A0A7C9M7I6_9DEIO</name>
<dbReference type="GO" id="GO:0016020">
    <property type="term" value="C:membrane"/>
    <property type="evidence" value="ECO:0007669"/>
    <property type="project" value="UniProtKB-SubCell"/>
</dbReference>
<feature type="transmembrane region" description="Helical" evidence="5">
    <location>
        <begin position="401"/>
        <end position="422"/>
    </location>
</feature>
<dbReference type="Gene3D" id="1.20.1720.10">
    <property type="entry name" value="Multidrug resistance protein D"/>
    <property type="match status" value="1"/>
</dbReference>
<organism evidence="7 8">
    <name type="scientific">Deinococcus arboris</name>
    <dbReference type="NCBI Taxonomy" id="2682977"/>
    <lineage>
        <taxon>Bacteria</taxon>
        <taxon>Thermotogati</taxon>
        <taxon>Deinococcota</taxon>
        <taxon>Deinococci</taxon>
        <taxon>Deinococcales</taxon>
        <taxon>Deinococcaceae</taxon>
        <taxon>Deinococcus</taxon>
    </lineage>
</organism>
<dbReference type="CDD" id="cd17321">
    <property type="entry name" value="MFS_MMR_MDR_like"/>
    <property type="match status" value="1"/>
</dbReference>
<dbReference type="InterPro" id="IPR036259">
    <property type="entry name" value="MFS_trans_sf"/>
</dbReference>
<evidence type="ECO:0000313" key="8">
    <source>
        <dbReference type="Proteomes" id="UP000483286"/>
    </source>
</evidence>
<keyword evidence="3 5" id="KW-1133">Transmembrane helix</keyword>
<dbReference type="GO" id="GO:0022857">
    <property type="term" value="F:transmembrane transporter activity"/>
    <property type="evidence" value="ECO:0007669"/>
    <property type="project" value="InterPro"/>
</dbReference>
<feature type="transmembrane region" description="Helical" evidence="5">
    <location>
        <begin position="55"/>
        <end position="76"/>
    </location>
</feature>
<feature type="transmembrane region" description="Helical" evidence="5">
    <location>
        <begin position="204"/>
        <end position="225"/>
    </location>
</feature>
<reference evidence="7 8" key="1">
    <citation type="submission" date="2019-12" db="EMBL/GenBank/DDBJ databases">
        <title>Deinococcus sp. HMF7620 Genome sequencing and assembly.</title>
        <authorList>
            <person name="Kang H."/>
            <person name="Kim H."/>
            <person name="Joh K."/>
        </authorList>
    </citation>
    <scope>NUCLEOTIDE SEQUENCE [LARGE SCALE GENOMIC DNA]</scope>
    <source>
        <strain evidence="7 8">HMF7620</strain>
    </source>
</reference>
<dbReference type="Pfam" id="PF07690">
    <property type="entry name" value="MFS_1"/>
    <property type="match status" value="1"/>
</dbReference>
<dbReference type="PROSITE" id="PS50850">
    <property type="entry name" value="MFS"/>
    <property type="match status" value="1"/>
</dbReference>
<dbReference type="InterPro" id="IPR020846">
    <property type="entry name" value="MFS_dom"/>
</dbReference>
<keyword evidence="8" id="KW-1185">Reference proteome</keyword>
<dbReference type="Proteomes" id="UP000483286">
    <property type="component" value="Unassembled WGS sequence"/>
</dbReference>
<dbReference type="SUPFAM" id="SSF103473">
    <property type="entry name" value="MFS general substrate transporter"/>
    <property type="match status" value="1"/>
</dbReference>
<feature type="domain" description="Major facilitator superfamily (MFS) profile" evidence="6">
    <location>
        <begin position="19"/>
        <end position="501"/>
    </location>
</feature>
<evidence type="ECO:0000256" key="5">
    <source>
        <dbReference type="SAM" id="Phobius"/>
    </source>
</evidence>
<feature type="transmembrane region" description="Helical" evidence="5">
    <location>
        <begin position="302"/>
        <end position="327"/>
    </location>
</feature>
<feature type="transmembrane region" description="Helical" evidence="5">
    <location>
        <begin position="231"/>
        <end position="249"/>
    </location>
</feature>
<feature type="transmembrane region" description="Helical" evidence="5">
    <location>
        <begin position="360"/>
        <end position="380"/>
    </location>
</feature>
<feature type="transmembrane region" description="Helical" evidence="5">
    <location>
        <begin position="88"/>
        <end position="111"/>
    </location>
</feature>
<evidence type="ECO:0000256" key="1">
    <source>
        <dbReference type="ARBA" id="ARBA00004141"/>
    </source>
</evidence>
<evidence type="ECO:0000256" key="3">
    <source>
        <dbReference type="ARBA" id="ARBA00022989"/>
    </source>
</evidence>
<keyword evidence="4 5" id="KW-0472">Membrane</keyword>
<proteinExistence type="predicted"/>
<dbReference type="RefSeq" id="WP_157459984.1">
    <property type="nucleotide sequence ID" value="NZ_WQLB01000020.1"/>
</dbReference>
<feature type="transmembrane region" description="Helical" evidence="5">
    <location>
        <begin position="334"/>
        <end position="354"/>
    </location>
</feature>
<feature type="transmembrane region" description="Helical" evidence="5">
    <location>
        <begin position="171"/>
        <end position="192"/>
    </location>
</feature>
<dbReference type="PANTHER" id="PTHR42718">
    <property type="entry name" value="MAJOR FACILITATOR SUPERFAMILY MULTIDRUG TRANSPORTER MFSC"/>
    <property type="match status" value="1"/>
</dbReference>
<gene>
    <name evidence="7" type="ORF">GO986_14280</name>
</gene>
<dbReference type="AlphaFoldDB" id="A0A7C9M7I6"/>
<evidence type="ECO:0000313" key="7">
    <source>
        <dbReference type="EMBL" id="MVN87925.1"/>
    </source>
</evidence>